<organism evidence="1">
    <name type="scientific">Picea sitchensis</name>
    <name type="common">Sitka spruce</name>
    <name type="synonym">Pinus sitchensis</name>
    <dbReference type="NCBI Taxonomy" id="3332"/>
    <lineage>
        <taxon>Eukaryota</taxon>
        <taxon>Viridiplantae</taxon>
        <taxon>Streptophyta</taxon>
        <taxon>Embryophyta</taxon>
        <taxon>Tracheophyta</taxon>
        <taxon>Spermatophyta</taxon>
        <taxon>Pinopsida</taxon>
        <taxon>Pinidae</taxon>
        <taxon>Conifers I</taxon>
        <taxon>Pinales</taxon>
        <taxon>Pinaceae</taxon>
        <taxon>Picea</taxon>
    </lineage>
</organism>
<evidence type="ECO:0000313" key="1">
    <source>
        <dbReference type="EMBL" id="ABK23050.1"/>
    </source>
</evidence>
<sequence>MEDCCTTRYRNPSSAQSIVSTLCCRGRFFPSLILRPSREIWTTRKSR</sequence>
<name>A9NQY9_PICSI</name>
<dbReference type="AlphaFoldDB" id="A9NQY9"/>
<protein>
    <submittedName>
        <fullName evidence="1">Uncharacterized protein</fullName>
    </submittedName>
</protein>
<accession>A9NQY9</accession>
<proteinExistence type="evidence at transcript level"/>
<dbReference type="EMBL" id="EF083715">
    <property type="protein sequence ID" value="ABK23050.1"/>
    <property type="molecule type" value="mRNA"/>
</dbReference>
<reference evidence="1" key="1">
    <citation type="journal article" date="2008" name="BMC Genomics">
        <title>A conifer genomics resource of 200,000 spruce (Picea spp.) ESTs and 6,464 high-quality, sequence-finished full-length cDNAs for Sitka spruce (Picea sitchensis).</title>
        <authorList>
            <person name="Ralph S.G."/>
            <person name="Chun H.J."/>
            <person name="Kolosova N."/>
            <person name="Cooper D."/>
            <person name="Oddy C."/>
            <person name="Ritland C.E."/>
            <person name="Kirkpatrick R."/>
            <person name="Moore R."/>
            <person name="Barber S."/>
            <person name="Holt R.A."/>
            <person name="Jones S.J."/>
            <person name="Marra M.A."/>
            <person name="Douglas C.J."/>
            <person name="Ritland K."/>
            <person name="Bohlmann J."/>
        </authorList>
    </citation>
    <scope>NUCLEOTIDE SEQUENCE</scope>
    <source>
        <tissue evidence="1">Bark</tissue>
    </source>
</reference>